<proteinExistence type="predicted"/>
<feature type="non-terminal residue" evidence="1">
    <location>
        <position position="29"/>
    </location>
</feature>
<protein>
    <submittedName>
        <fullName evidence="1">Uncharacterized protein</fullName>
    </submittedName>
</protein>
<gene>
    <name evidence="1" type="ORF">METZ01_LOCUS460077</name>
</gene>
<reference evidence="1" key="1">
    <citation type="submission" date="2018-05" db="EMBL/GenBank/DDBJ databases">
        <authorList>
            <person name="Lanie J.A."/>
            <person name="Ng W.-L."/>
            <person name="Kazmierczak K.M."/>
            <person name="Andrzejewski T.M."/>
            <person name="Davidsen T.M."/>
            <person name="Wayne K.J."/>
            <person name="Tettelin H."/>
            <person name="Glass J.I."/>
            <person name="Rusch D."/>
            <person name="Podicherti R."/>
            <person name="Tsui H.-C.T."/>
            <person name="Winkler M.E."/>
        </authorList>
    </citation>
    <scope>NUCLEOTIDE SEQUENCE</scope>
</reference>
<evidence type="ECO:0000313" key="1">
    <source>
        <dbReference type="EMBL" id="SVE07223.1"/>
    </source>
</evidence>
<organism evidence="1">
    <name type="scientific">marine metagenome</name>
    <dbReference type="NCBI Taxonomy" id="408172"/>
    <lineage>
        <taxon>unclassified sequences</taxon>
        <taxon>metagenomes</taxon>
        <taxon>ecological metagenomes</taxon>
    </lineage>
</organism>
<sequence>MDKKSGAGEGNRTLVSSLGSLRSTIELHP</sequence>
<name>A0A383AI15_9ZZZZ</name>
<dbReference type="EMBL" id="UINC01192202">
    <property type="protein sequence ID" value="SVE07223.1"/>
    <property type="molecule type" value="Genomic_DNA"/>
</dbReference>
<accession>A0A383AI15</accession>
<dbReference type="AlphaFoldDB" id="A0A383AI15"/>